<reference evidence="2 4" key="1">
    <citation type="submission" date="2024-07" db="EMBL/GenBank/DDBJ databases">
        <authorList>
            <person name="Akdeniz Z."/>
        </authorList>
    </citation>
    <scope>NUCLEOTIDE SEQUENCE [LARGE SCALE GENOMIC DNA]</scope>
</reference>
<evidence type="ECO:0000313" key="2">
    <source>
        <dbReference type="EMBL" id="CAL6063129.1"/>
    </source>
</evidence>
<dbReference type="Proteomes" id="UP001642409">
    <property type="component" value="Unassembled WGS sequence"/>
</dbReference>
<sequence length="136" mass="15865">MFVQVLFAPQYNKQYQFRCRISVQSSLELEGVSSFLGLCFRFVARDLISRMNVMASAMQRLTAIETTIIVLLLLLARLAGSSAFHYGKKRLLDTLAYILRKTRKSIHDYCTRIDILRFLMQKPNLLSYKHKLHIFT</sequence>
<dbReference type="EMBL" id="CAXDID020000244">
    <property type="protein sequence ID" value="CAL6063129.1"/>
    <property type="molecule type" value="Genomic_DNA"/>
</dbReference>
<protein>
    <submittedName>
        <fullName evidence="2">Hypothetical_protein</fullName>
    </submittedName>
</protein>
<evidence type="ECO:0000313" key="3">
    <source>
        <dbReference type="EMBL" id="CAL6063131.1"/>
    </source>
</evidence>
<gene>
    <name evidence="2" type="ORF">HINF_LOCUS50694</name>
    <name evidence="3" type="ORF">HINF_LOCUS50696</name>
</gene>
<keyword evidence="1" id="KW-0812">Transmembrane</keyword>
<evidence type="ECO:0000313" key="4">
    <source>
        <dbReference type="Proteomes" id="UP001642409"/>
    </source>
</evidence>
<proteinExistence type="predicted"/>
<evidence type="ECO:0000256" key="1">
    <source>
        <dbReference type="SAM" id="Phobius"/>
    </source>
</evidence>
<feature type="transmembrane region" description="Helical" evidence="1">
    <location>
        <begin position="61"/>
        <end position="80"/>
    </location>
</feature>
<dbReference type="EMBL" id="CAXDID020000244">
    <property type="protein sequence ID" value="CAL6063131.1"/>
    <property type="molecule type" value="Genomic_DNA"/>
</dbReference>
<organism evidence="2 4">
    <name type="scientific">Hexamita inflata</name>
    <dbReference type="NCBI Taxonomy" id="28002"/>
    <lineage>
        <taxon>Eukaryota</taxon>
        <taxon>Metamonada</taxon>
        <taxon>Diplomonadida</taxon>
        <taxon>Hexamitidae</taxon>
        <taxon>Hexamitinae</taxon>
        <taxon>Hexamita</taxon>
    </lineage>
</organism>
<name>A0ABP1KJA8_9EUKA</name>
<keyword evidence="4" id="KW-1185">Reference proteome</keyword>
<comment type="caution">
    <text evidence="2">The sequence shown here is derived from an EMBL/GenBank/DDBJ whole genome shotgun (WGS) entry which is preliminary data.</text>
</comment>
<keyword evidence="1" id="KW-1133">Transmembrane helix</keyword>
<accession>A0ABP1KJA8</accession>
<keyword evidence="1" id="KW-0472">Membrane</keyword>